<dbReference type="InParanoid" id="A0A0H2S1H6"/>
<evidence type="ECO:0000313" key="2">
    <source>
        <dbReference type="Proteomes" id="UP000053477"/>
    </source>
</evidence>
<protein>
    <submittedName>
        <fullName evidence="1">Uncharacterized protein</fullName>
    </submittedName>
</protein>
<accession>A0A0H2S1H6</accession>
<evidence type="ECO:0000313" key="1">
    <source>
        <dbReference type="EMBL" id="KLO17859.1"/>
    </source>
</evidence>
<sequence length="155" mass="18122">MPGIMQALKGTKSKQHELHIRCSHCNRLSYDPQDCDYWSIRKLGGPYHYEALGDVRKDKILWPGPRNNTGLIWYPPLEGSHTMRLNNFITFLGNNTWGFAIGQRQFHWRLVDYYEGKWVLTKLKTPGSKGVRRPIKVNYSWNPSMGKYVIKIKNV</sequence>
<dbReference type="AlphaFoldDB" id="A0A0H2S1H6"/>
<keyword evidence="2" id="KW-1185">Reference proteome</keyword>
<proteinExistence type="predicted"/>
<name>A0A0H2S1H6_9AGAM</name>
<dbReference type="EMBL" id="KQ085900">
    <property type="protein sequence ID" value="KLO17859.1"/>
    <property type="molecule type" value="Genomic_DNA"/>
</dbReference>
<reference evidence="1 2" key="1">
    <citation type="submission" date="2015-04" db="EMBL/GenBank/DDBJ databases">
        <title>Complete genome sequence of Schizopora paradoxa KUC8140, a cosmopolitan wood degrader in East Asia.</title>
        <authorList>
            <consortium name="DOE Joint Genome Institute"/>
            <person name="Min B."/>
            <person name="Park H."/>
            <person name="Jang Y."/>
            <person name="Kim J.-J."/>
            <person name="Kim K.H."/>
            <person name="Pangilinan J."/>
            <person name="Lipzen A."/>
            <person name="Riley R."/>
            <person name="Grigoriev I.V."/>
            <person name="Spatafora J.W."/>
            <person name="Choi I.-G."/>
        </authorList>
    </citation>
    <scope>NUCLEOTIDE SEQUENCE [LARGE SCALE GENOMIC DNA]</scope>
    <source>
        <strain evidence="1 2">KUC8140</strain>
    </source>
</reference>
<organism evidence="1 2">
    <name type="scientific">Schizopora paradoxa</name>
    <dbReference type="NCBI Taxonomy" id="27342"/>
    <lineage>
        <taxon>Eukaryota</taxon>
        <taxon>Fungi</taxon>
        <taxon>Dikarya</taxon>
        <taxon>Basidiomycota</taxon>
        <taxon>Agaricomycotina</taxon>
        <taxon>Agaricomycetes</taxon>
        <taxon>Hymenochaetales</taxon>
        <taxon>Schizoporaceae</taxon>
        <taxon>Schizopora</taxon>
    </lineage>
</organism>
<dbReference type="Proteomes" id="UP000053477">
    <property type="component" value="Unassembled WGS sequence"/>
</dbReference>
<gene>
    <name evidence="1" type="ORF">SCHPADRAFT_886670</name>
</gene>